<reference evidence="2 3" key="1">
    <citation type="submission" date="2023-03" db="EMBL/GenBank/DDBJ databases">
        <title>Isolation and description of six Streptomyces strains from soil environments, able to metabolize different microbial glucans.</title>
        <authorList>
            <person name="Widen T."/>
            <person name="Larsbrink J."/>
        </authorList>
    </citation>
    <scope>NUCLEOTIDE SEQUENCE [LARGE SCALE GENOMIC DNA]</scope>
    <source>
        <strain evidence="2 3">Alt2</strain>
    </source>
</reference>
<dbReference type="Proteomes" id="UP001235744">
    <property type="component" value="Chromosome"/>
</dbReference>
<evidence type="ECO:0000313" key="3">
    <source>
        <dbReference type="Proteomes" id="UP001235744"/>
    </source>
</evidence>
<keyword evidence="3" id="KW-1185">Reference proteome</keyword>
<dbReference type="PROSITE" id="PS51257">
    <property type="entry name" value="PROKAR_LIPOPROTEIN"/>
    <property type="match status" value="1"/>
</dbReference>
<sequence length="191" mass="20165">MLDDMRQLRKVVRRRDALRYGGIGLLTVALAACSRDKGSDGSLEAPGAAGGPTARPTVAGAAVEAFVSGAWKLSYSPQGQVNDEYRRIAFTGRRWSLDGDDETGSFELSGSELVVRVDGRTSDNVWAASGMPATVGEKAALTLQWGHDEESGPVDPGSPVDTTPTPLPVVWDGRTLRIQAGNGLEITAVRA</sequence>
<protein>
    <recommendedName>
        <fullName evidence="4">Lipocalin-like domain-containing protein</fullName>
    </recommendedName>
</protein>
<gene>
    <name evidence="2" type="ORF">P8A19_17975</name>
</gene>
<proteinExistence type="predicted"/>
<feature type="region of interest" description="Disordered" evidence="1">
    <location>
        <begin position="147"/>
        <end position="167"/>
    </location>
</feature>
<dbReference type="RefSeq" id="WP_306071168.1">
    <property type="nucleotide sequence ID" value="NZ_CP120988.1"/>
</dbReference>
<dbReference type="EMBL" id="CP120988">
    <property type="protein sequence ID" value="WLQ57220.1"/>
    <property type="molecule type" value="Genomic_DNA"/>
</dbReference>
<accession>A0ABY9IQ13</accession>
<name>A0ABY9IQ13_9ACTN</name>
<evidence type="ECO:0000256" key="1">
    <source>
        <dbReference type="SAM" id="MobiDB-lite"/>
    </source>
</evidence>
<evidence type="ECO:0000313" key="2">
    <source>
        <dbReference type="EMBL" id="WLQ57220.1"/>
    </source>
</evidence>
<organism evidence="2 3">
    <name type="scientific">Streptomyces poriferorum</name>
    <dbReference type="NCBI Taxonomy" id="2798799"/>
    <lineage>
        <taxon>Bacteria</taxon>
        <taxon>Bacillati</taxon>
        <taxon>Actinomycetota</taxon>
        <taxon>Actinomycetes</taxon>
        <taxon>Kitasatosporales</taxon>
        <taxon>Streptomycetaceae</taxon>
        <taxon>Streptomyces</taxon>
    </lineage>
</organism>
<evidence type="ECO:0008006" key="4">
    <source>
        <dbReference type="Google" id="ProtNLM"/>
    </source>
</evidence>